<accession>A0ACC2IK36</accession>
<evidence type="ECO:0000313" key="2">
    <source>
        <dbReference type="Proteomes" id="UP001153334"/>
    </source>
</evidence>
<comment type="caution">
    <text evidence="1">The sequence shown here is derived from an EMBL/GenBank/DDBJ whole genome shotgun (WGS) entry which is preliminary data.</text>
</comment>
<evidence type="ECO:0000313" key="1">
    <source>
        <dbReference type="EMBL" id="KAJ8115531.1"/>
    </source>
</evidence>
<protein>
    <submittedName>
        <fullName evidence="1">Uncharacterized protein</fullName>
    </submittedName>
</protein>
<name>A0ACC2IK36_9PEZI</name>
<keyword evidence="2" id="KW-1185">Reference proteome</keyword>
<sequence>MDPFTLLPPEILELVFTEIVVLRTVVRSMRIRVVNRLFKTFIDSSIIRLGLMGRDDCGGWYEDRKWLQPDVPSFFHTYAIYQVLQKRIPTTRMGRIRRAAQAICEKDGDAGYEAVSACVGSLVRLAIKVERDNVLGLLEDGHEAEYPNEELDADVYIAAIYLNKQSYVESLIANGIEFCAVEGRSGVHSRVFGEAFYAARMQGNLGMIKLLISCIPKDDEGAILLADQQRRILVDASRTTVIEGQYDDIYYDSAAINKALFTASSPEYFERLYSIQLEDPDDEGPGGLLYSYVNDNKVDMVRHVLQLGATPEHRDLDAALALLNCDEELVRLLVEAGADSHINTVWSGELGALVMATWSGNLSIVKLVLSRVTDVDAGNPAPIALAILKERLDIFRLLRGRGARLDTPSTGGAAMAIAKAYGLTSMIEVLENEGLGRDSALHWTPRSDQWLFPSSLHALAEGDGGYLDHSEFWQQ</sequence>
<gene>
    <name evidence="1" type="ORF">ONZ43_g4649</name>
</gene>
<reference evidence="1" key="1">
    <citation type="submission" date="2022-11" db="EMBL/GenBank/DDBJ databases">
        <title>Genome Sequence of Nemania bipapillata.</title>
        <authorList>
            <person name="Buettner E."/>
        </authorList>
    </citation>
    <scope>NUCLEOTIDE SEQUENCE</scope>
    <source>
        <strain evidence="1">CP14</strain>
    </source>
</reference>
<dbReference type="Proteomes" id="UP001153334">
    <property type="component" value="Unassembled WGS sequence"/>
</dbReference>
<proteinExistence type="predicted"/>
<dbReference type="EMBL" id="JAPESX010001291">
    <property type="protein sequence ID" value="KAJ8115531.1"/>
    <property type="molecule type" value="Genomic_DNA"/>
</dbReference>
<organism evidence="1 2">
    <name type="scientific">Nemania bipapillata</name>
    <dbReference type="NCBI Taxonomy" id="110536"/>
    <lineage>
        <taxon>Eukaryota</taxon>
        <taxon>Fungi</taxon>
        <taxon>Dikarya</taxon>
        <taxon>Ascomycota</taxon>
        <taxon>Pezizomycotina</taxon>
        <taxon>Sordariomycetes</taxon>
        <taxon>Xylariomycetidae</taxon>
        <taxon>Xylariales</taxon>
        <taxon>Xylariaceae</taxon>
        <taxon>Nemania</taxon>
    </lineage>
</organism>